<dbReference type="EMBL" id="LAZR01000684">
    <property type="protein sequence ID" value="KKN60743.1"/>
    <property type="molecule type" value="Genomic_DNA"/>
</dbReference>
<keyword evidence="3" id="KW-0238">DNA-binding</keyword>
<dbReference type="PANTHER" id="PTHR30629:SF2">
    <property type="entry name" value="PROPHAGE INTEGRASE INTS-RELATED"/>
    <property type="match status" value="1"/>
</dbReference>
<dbReference type="AlphaFoldDB" id="A0A0F9V4C2"/>
<dbReference type="PANTHER" id="PTHR30629">
    <property type="entry name" value="PROPHAGE INTEGRASE"/>
    <property type="match status" value="1"/>
</dbReference>
<dbReference type="GO" id="GO:0044826">
    <property type="term" value="P:viral genome integration into host DNA"/>
    <property type="evidence" value="ECO:0007669"/>
    <property type="project" value="UniProtKB-KW"/>
</dbReference>
<dbReference type="Gene3D" id="1.10.443.10">
    <property type="entry name" value="Intergrase catalytic core"/>
    <property type="match status" value="1"/>
</dbReference>
<proteinExistence type="inferred from homology"/>
<evidence type="ECO:0000259" key="7">
    <source>
        <dbReference type="PROSITE" id="PS51898"/>
    </source>
</evidence>
<accession>A0A0F9V4C2</accession>
<sequence>MSDTKFRFTELSLEKIESNGKRTRYYDSLLSGLILDVSVAGKKSFRVYKKIPGRDTPINVTLGYFPSISLDDARRMARKVMADIAEGINPNDLKRQFRAASITLKEAFDSYIESRDLKPITERGYQQKIDCYLSDWHNKRLADINQTMILKRQREITSRSPAQANYTMRLMRALFNFAKAEYKSSEGRSLFPENPVDALSEKRSWNNVRRKTTRLRRSQLKPFIDALHKVRDEATLYRQNDRVAFCDYIEFVTFTGLRKMELLQLPWSQVFMEDKFYLLKDTKNGEDVEFPMTTKLVEIFERRKIYKVSPYVFGKATGKGWLVEPKKTLAKICELAEIEITLHDLRRTFTSIAESNGVSGYRLKRLLNHLTDQSDVTAGYTILTAEELKEPAQYITDKLSKYSGCPELKNCDLLGQAKSMVLKLSKKHRLKLISELMK</sequence>
<protein>
    <recommendedName>
        <fullName evidence="10">Tyr recombinase domain-containing protein</fullName>
    </recommendedName>
</protein>
<evidence type="ECO:0000259" key="8">
    <source>
        <dbReference type="PROSITE" id="PS51900"/>
    </source>
</evidence>
<dbReference type="PROSITE" id="PS51900">
    <property type="entry name" value="CB"/>
    <property type="match status" value="1"/>
</dbReference>
<dbReference type="Pfam" id="PF00589">
    <property type="entry name" value="Phage_integrase"/>
    <property type="match status" value="1"/>
</dbReference>
<evidence type="ECO:0000256" key="1">
    <source>
        <dbReference type="ARBA" id="ARBA00008857"/>
    </source>
</evidence>
<evidence type="ECO:0000256" key="6">
    <source>
        <dbReference type="ARBA" id="ARBA00023296"/>
    </source>
</evidence>
<organism evidence="9">
    <name type="scientific">marine sediment metagenome</name>
    <dbReference type="NCBI Taxonomy" id="412755"/>
    <lineage>
        <taxon>unclassified sequences</taxon>
        <taxon>metagenomes</taxon>
        <taxon>ecological metagenomes</taxon>
    </lineage>
</organism>
<dbReference type="Gene3D" id="1.10.150.130">
    <property type="match status" value="1"/>
</dbReference>
<keyword evidence="5" id="KW-1179">Viral genome integration</keyword>
<dbReference type="GO" id="GO:0006310">
    <property type="term" value="P:DNA recombination"/>
    <property type="evidence" value="ECO:0007669"/>
    <property type="project" value="UniProtKB-KW"/>
</dbReference>
<comment type="similarity">
    <text evidence="1">Belongs to the 'phage' integrase family.</text>
</comment>
<dbReference type="PROSITE" id="PS51898">
    <property type="entry name" value="TYR_RECOMBINASE"/>
    <property type="match status" value="1"/>
</dbReference>
<keyword evidence="2" id="KW-0229">DNA integration</keyword>
<dbReference type="CDD" id="cd00796">
    <property type="entry name" value="INT_Rci_Hp1_C"/>
    <property type="match status" value="1"/>
</dbReference>
<dbReference type="Pfam" id="PF13356">
    <property type="entry name" value="Arm-DNA-bind_3"/>
    <property type="match status" value="1"/>
</dbReference>
<dbReference type="GO" id="GO:0046718">
    <property type="term" value="P:symbiont entry into host cell"/>
    <property type="evidence" value="ECO:0007669"/>
    <property type="project" value="UniProtKB-KW"/>
</dbReference>
<evidence type="ECO:0000256" key="5">
    <source>
        <dbReference type="ARBA" id="ARBA00023195"/>
    </source>
</evidence>
<keyword evidence="4" id="KW-0233">DNA recombination</keyword>
<dbReference type="InterPro" id="IPR050808">
    <property type="entry name" value="Phage_Integrase"/>
</dbReference>
<dbReference type="GO" id="GO:0003677">
    <property type="term" value="F:DNA binding"/>
    <property type="evidence" value="ECO:0007669"/>
    <property type="project" value="UniProtKB-KW"/>
</dbReference>
<evidence type="ECO:0000256" key="2">
    <source>
        <dbReference type="ARBA" id="ARBA00022908"/>
    </source>
</evidence>
<dbReference type="Gene3D" id="3.30.160.390">
    <property type="entry name" value="Integrase, DNA-binding domain"/>
    <property type="match status" value="1"/>
</dbReference>
<dbReference type="InterPro" id="IPR013762">
    <property type="entry name" value="Integrase-like_cat_sf"/>
</dbReference>
<reference evidence="9" key="1">
    <citation type="journal article" date="2015" name="Nature">
        <title>Complex archaea that bridge the gap between prokaryotes and eukaryotes.</title>
        <authorList>
            <person name="Spang A."/>
            <person name="Saw J.H."/>
            <person name="Jorgensen S.L."/>
            <person name="Zaremba-Niedzwiedzka K."/>
            <person name="Martijn J."/>
            <person name="Lind A.E."/>
            <person name="van Eijk R."/>
            <person name="Schleper C."/>
            <person name="Guy L."/>
            <person name="Ettema T.J."/>
        </authorList>
    </citation>
    <scope>NUCLEOTIDE SEQUENCE</scope>
</reference>
<dbReference type="InterPro" id="IPR010998">
    <property type="entry name" value="Integrase_recombinase_N"/>
</dbReference>
<dbReference type="InterPro" id="IPR025166">
    <property type="entry name" value="Integrase_DNA_bind_dom"/>
</dbReference>
<dbReference type="InterPro" id="IPR038488">
    <property type="entry name" value="Integrase_DNA-bd_sf"/>
</dbReference>
<evidence type="ECO:0000256" key="4">
    <source>
        <dbReference type="ARBA" id="ARBA00023172"/>
    </source>
</evidence>
<dbReference type="InterPro" id="IPR002104">
    <property type="entry name" value="Integrase_catalytic"/>
</dbReference>
<feature type="domain" description="Tyr recombinase" evidence="7">
    <location>
        <begin position="210"/>
        <end position="393"/>
    </location>
</feature>
<gene>
    <name evidence="9" type="ORF">LCGC14_0528700</name>
</gene>
<dbReference type="GO" id="GO:0075713">
    <property type="term" value="P:establishment of integrated proviral latency"/>
    <property type="evidence" value="ECO:0007669"/>
    <property type="project" value="UniProtKB-KW"/>
</dbReference>
<dbReference type="SUPFAM" id="SSF56349">
    <property type="entry name" value="DNA breaking-rejoining enzymes"/>
    <property type="match status" value="1"/>
</dbReference>
<comment type="caution">
    <text evidence="9">The sequence shown here is derived from an EMBL/GenBank/DDBJ whole genome shotgun (WGS) entry which is preliminary data.</text>
</comment>
<dbReference type="InterPro" id="IPR011010">
    <property type="entry name" value="DNA_brk_join_enz"/>
</dbReference>
<evidence type="ECO:0000256" key="3">
    <source>
        <dbReference type="ARBA" id="ARBA00023125"/>
    </source>
</evidence>
<evidence type="ECO:0008006" key="10">
    <source>
        <dbReference type="Google" id="ProtNLM"/>
    </source>
</evidence>
<dbReference type="GO" id="GO:0015074">
    <property type="term" value="P:DNA integration"/>
    <property type="evidence" value="ECO:0007669"/>
    <property type="project" value="UniProtKB-KW"/>
</dbReference>
<dbReference type="InterPro" id="IPR044068">
    <property type="entry name" value="CB"/>
</dbReference>
<feature type="domain" description="Core-binding (CB)" evidence="8">
    <location>
        <begin position="102"/>
        <end position="179"/>
    </location>
</feature>
<evidence type="ECO:0000313" key="9">
    <source>
        <dbReference type="EMBL" id="KKN60743.1"/>
    </source>
</evidence>
<name>A0A0F9V4C2_9ZZZZ</name>
<keyword evidence="6" id="KW-1160">Virus entry into host cell</keyword>